<dbReference type="PANTHER" id="PTHR46696:SF6">
    <property type="entry name" value="P450, PUTATIVE (EUROFUNG)-RELATED"/>
    <property type="match status" value="1"/>
</dbReference>
<dbReference type="PANTHER" id="PTHR46696">
    <property type="entry name" value="P450, PUTATIVE (EUROFUNG)-RELATED"/>
    <property type="match status" value="1"/>
</dbReference>
<evidence type="ECO:0000313" key="9">
    <source>
        <dbReference type="Proteomes" id="UP000189229"/>
    </source>
</evidence>
<proteinExistence type="inferred from homology"/>
<dbReference type="InterPro" id="IPR036396">
    <property type="entry name" value="Cyt_P450_sf"/>
</dbReference>
<evidence type="ECO:0000256" key="5">
    <source>
        <dbReference type="ARBA" id="ARBA00023004"/>
    </source>
</evidence>
<keyword evidence="3" id="KW-0479">Metal-binding</keyword>
<dbReference type="InterPro" id="IPR002397">
    <property type="entry name" value="Cyt_P450_B"/>
</dbReference>
<evidence type="ECO:0000256" key="2">
    <source>
        <dbReference type="ARBA" id="ARBA00022617"/>
    </source>
</evidence>
<dbReference type="Gene3D" id="1.10.630.10">
    <property type="entry name" value="Cytochrome P450"/>
    <property type="match status" value="1"/>
</dbReference>
<feature type="compositionally biased region" description="Basic and acidic residues" evidence="7">
    <location>
        <begin position="43"/>
        <end position="67"/>
    </location>
</feature>
<dbReference type="GO" id="GO:0016705">
    <property type="term" value="F:oxidoreductase activity, acting on paired donors, with incorporation or reduction of molecular oxygen"/>
    <property type="evidence" value="ECO:0007669"/>
    <property type="project" value="InterPro"/>
</dbReference>
<sequence>MERHLRRALGRRRQPRSVRARPLSRGVQRSRCQQRTPWLQGHFDSDGQPDQRRARRHPGDGRPEHRSYRNVLNPYLSPAAVKRWVPFVDDITRACLDERIEHGSIDFVDDLANVVPAVLTLALMGIPLQNWKMYSEPTHAAVYTPEHSPDIQRVTEMHRQMGLDLVNNMVEIRDNPRPGVVNALLEMRIDGKPAPELEILGNLGLLIGGGFDTTTALTAHALEWLSENPEQRELLSRQRETLLDSATEEFLRYFTPLPGMAGLSPTTSNWTGCISKRASGCGFRGRWPTATPRCSPTRTRSSLIVKVTGTSASGSVCTAASDPTWRAPFSSPC</sequence>
<evidence type="ECO:0000256" key="6">
    <source>
        <dbReference type="ARBA" id="ARBA00023033"/>
    </source>
</evidence>
<protein>
    <submittedName>
        <fullName evidence="8">Putative cytochrome P450</fullName>
    </submittedName>
</protein>
<keyword evidence="4" id="KW-0560">Oxidoreductase</keyword>
<dbReference type="SUPFAM" id="SSF48264">
    <property type="entry name" value="Cytochrome P450"/>
    <property type="match status" value="1"/>
</dbReference>
<feature type="region of interest" description="Disordered" evidence="7">
    <location>
        <begin position="1"/>
        <end position="68"/>
    </location>
</feature>
<comment type="similarity">
    <text evidence="1">Belongs to the cytochrome P450 family.</text>
</comment>
<evidence type="ECO:0000313" key="8">
    <source>
        <dbReference type="EMBL" id="OOK70332.1"/>
    </source>
</evidence>
<dbReference type="GO" id="GO:0020037">
    <property type="term" value="F:heme binding"/>
    <property type="evidence" value="ECO:0007669"/>
    <property type="project" value="InterPro"/>
</dbReference>
<evidence type="ECO:0000256" key="1">
    <source>
        <dbReference type="ARBA" id="ARBA00010617"/>
    </source>
</evidence>
<comment type="caution">
    <text evidence="8">The sequence shown here is derived from an EMBL/GenBank/DDBJ whole genome shotgun (WGS) entry which is preliminary data.</text>
</comment>
<reference evidence="8 9" key="1">
    <citation type="submission" date="2017-02" db="EMBL/GenBank/DDBJ databases">
        <title>Complete genome sequences of Mycobacterium kansasii strains isolated from rhesus macaques.</title>
        <authorList>
            <person name="Panda A."/>
            <person name="Nagaraj S."/>
            <person name="Zhao X."/>
            <person name="Tettelin H."/>
            <person name="Detolla L.J."/>
        </authorList>
    </citation>
    <scope>NUCLEOTIDE SEQUENCE [LARGE SCALE GENOMIC DNA]</scope>
    <source>
        <strain evidence="8 9">11-3813</strain>
    </source>
</reference>
<dbReference type="EMBL" id="MVBM01000006">
    <property type="protein sequence ID" value="OOK70332.1"/>
    <property type="molecule type" value="Genomic_DNA"/>
</dbReference>
<dbReference type="GO" id="GO:0005506">
    <property type="term" value="F:iron ion binding"/>
    <property type="evidence" value="ECO:0007669"/>
    <property type="project" value="InterPro"/>
</dbReference>
<dbReference type="PRINTS" id="PR00359">
    <property type="entry name" value="BP450"/>
</dbReference>
<feature type="compositionally biased region" description="Basic residues" evidence="7">
    <location>
        <begin position="1"/>
        <end position="19"/>
    </location>
</feature>
<dbReference type="GO" id="GO:0004497">
    <property type="term" value="F:monooxygenase activity"/>
    <property type="evidence" value="ECO:0007669"/>
    <property type="project" value="UniProtKB-KW"/>
</dbReference>
<dbReference type="AlphaFoldDB" id="A0A1V3WU90"/>
<name>A0A1V3WU90_MYCKA</name>
<evidence type="ECO:0000256" key="7">
    <source>
        <dbReference type="SAM" id="MobiDB-lite"/>
    </source>
</evidence>
<keyword evidence="5" id="KW-0408">Iron</keyword>
<dbReference type="Proteomes" id="UP000189229">
    <property type="component" value="Unassembled WGS sequence"/>
</dbReference>
<keyword evidence="2" id="KW-0349">Heme</keyword>
<evidence type="ECO:0000256" key="3">
    <source>
        <dbReference type="ARBA" id="ARBA00022723"/>
    </source>
</evidence>
<keyword evidence="6" id="KW-0503">Monooxygenase</keyword>
<accession>A0A1V3WU90</accession>
<evidence type="ECO:0000256" key="4">
    <source>
        <dbReference type="ARBA" id="ARBA00023002"/>
    </source>
</evidence>
<organism evidence="8 9">
    <name type="scientific">Mycobacterium kansasii</name>
    <dbReference type="NCBI Taxonomy" id="1768"/>
    <lineage>
        <taxon>Bacteria</taxon>
        <taxon>Bacillati</taxon>
        <taxon>Actinomycetota</taxon>
        <taxon>Actinomycetes</taxon>
        <taxon>Mycobacteriales</taxon>
        <taxon>Mycobacteriaceae</taxon>
        <taxon>Mycobacterium</taxon>
    </lineage>
</organism>
<gene>
    <name evidence="8" type="ORF">BZL30_6178</name>
</gene>